<accession>A0A4V2XXT0</accession>
<dbReference type="InterPro" id="IPR050172">
    <property type="entry name" value="SsuD_RutA_monooxygenase"/>
</dbReference>
<sequence>MTEPSDLIDLGVAAEDAGWDGAFLWDHVYGSPAAPMPVADTWTVLAALAVSTRRITIGPMVTPLARRRPHKVARETVTVDRLCGGRLVLGVGLGNPAEEFTAFGEDAVARTRAERLDEALETLVELWSGTRVDHEGPHVTVRDAQFLPTPVNGTVPVWVAATVSHPAPARRAARHDGIVLTDPNAESGIGTVTPAAVREACETVTGSRGDLHDFDVALICPDVPSADDAAAYEHAGVTWIIVTGWLDQLRDTISAGPPA</sequence>
<evidence type="ECO:0000313" key="7">
    <source>
        <dbReference type="Proteomes" id="UP000295621"/>
    </source>
</evidence>
<evidence type="ECO:0000313" key="6">
    <source>
        <dbReference type="EMBL" id="TDC54555.1"/>
    </source>
</evidence>
<dbReference type="SUPFAM" id="SSF51679">
    <property type="entry name" value="Bacterial luciferase-like"/>
    <property type="match status" value="1"/>
</dbReference>
<dbReference type="Gene3D" id="3.20.20.30">
    <property type="entry name" value="Luciferase-like domain"/>
    <property type="match status" value="1"/>
</dbReference>
<dbReference type="GO" id="GO:0046306">
    <property type="term" value="P:alkanesulfonate catabolic process"/>
    <property type="evidence" value="ECO:0007669"/>
    <property type="project" value="TreeGrafter"/>
</dbReference>
<dbReference type="InterPro" id="IPR011251">
    <property type="entry name" value="Luciferase-like_dom"/>
</dbReference>
<proteinExistence type="predicted"/>
<keyword evidence="4" id="KW-0503">Monooxygenase</keyword>
<keyword evidence="3" id="KW-0560">Oxidoreductase</keyword>
<reference evidence="6 7" key="1">
    <citation type="submission" date="2019-02" db="EMBL/GenBank/DDBJ databases">
        <title>Draft genome sequences of novel Actinobacteria.</title>
        <authorList>
            <person name="Sahin N."/>
            <person name="Ay H."/>
            <person name="Saygin H."/>
        </authorList>
    </citation>
    <scope>NUCLEOTIDE SEQUENCE [LARGE SCALE GENOMIC DNA]</scope>
    <source>
        <strain evidence="6 7">KC603</strain>
    </source>
</reference>
<evidence type="ECO:0000256" key="4">
    <source>
        <dbReference type="ARBA" id="ARBA00023033"/>
    </source>
</evidence>
<dbReference type="PANTHER" id="PTHR42847">
    <property type="entry name" value="ALKANESULFONATE MONOOXYGENASE"/>
    <property type="match status" value="1"/>
</dbReference>
<dbReference type="EMBL" id="SMKL01000003">
    <property type="protein sequence ID" value="TDC54555.1"/>
    <property type="molecule type" value="Genomic_DNA"/>
</dbReference>
<comment type="caution">
    <text evidence="6">The sequence shown here is derived from an EMBL/GenBank/DDBJ whole genome shotgun (WGS) entry which is preliminary data.</text>
</comment>
<organism evidence="6 7">
    <name type="scientific">Jiangella ureilytica</name>
    <dbReference type="NCBI Taxonomy" id="2530374"/>
    <lineage>
        <taxon>Bacteria</taxon>
        <taxon>Bacillati</taxon>
        <taxon>Actinomycetota</taxon>
        <taxon>Actinomycetes</taxon>
        <taxon>Jiangellales</taxon>
        <taxon>Jiangellaceae</taxon>
        <taxon>Jiangella</taxon>
    </lineage>
</organism>
<dbReference type="Pfam" id="PF00296">
    <property type="entry name" value="Bac_luciferase"/>
    <property type="match status" value="1"/>
</dbReference>
<keyword evidence="2" id="KW-0288">FMN</keyword>
<feature type="domain" description="Luciferase-like" evidence="5">
    <location>
        <begin position="4"/>
        <end position="238"/>
    </location>
</feature>
<dbReference type="RefSeq" id="WP_131978372.1">
    <property type="nucleotide sequence ID" value="NZ_SMKL01000003.1"/>
</dbReference>
<evidence type="ECO:0000256" key="3">
    <source>
        <dbReference type="ARBA" id="ARBA00023002"/>
    </source>
</evidence>
<evidence type="ECO:0000256" key="2">
    <source>
        <dbReference type="ARBA" id="ARBA00022643"/>
    </source>
</evidence>
<evidence type="ECO:0000256" key="1">
    <source>
        <dbReference type="ARBA" id="ARBA00022630"/>
    </source>
</evidence>
<dbReference type="GO" id="GO:0008726">
    <property type="term" value="F:alkanesulfonate monooxygenase activity"/>
    <property type="evidence" value="ECO:0007669"/>
    <property type="project" value="TreeGrafter"/>
</dbReference>
<dbReference type="AlphaFoldDB" id="A0A4V2XXT0"/>
<evidence type="ECO:0000259" key="5">
    <source>
        <dbReference type="Pfam" id="PF00296"/>
    </source>
</evidence>
<gene>
    <name evidence="6" type="ORF">E1212_02030</name>
</gene>
<protein>
    <submittedName>
        <fullName evidence="6">LLM class flavin-dependent oxidoreductase</fullName>
    </submittedName>
</protein>
<keyword evidence="1" id="KW-0285">Flavoprotein</keyword>
<keyword evidence="7" id="KW-1185">Reference proteome</keyword>
<dbReference type="OrthoDB" id="5175259at2"/>
<dbReference type="PANTHER" id="PTHR42847:SF4">
    <property type="entry name" value="ALKANESULFONATE MONOOXYGENASE-RELATED"/>
    <property type="match status" value="1"/>
</dbReference>
<dbReference type="InterPro" id="IPR036661">
    <property type="entry name" value="Luciferase-like_sf"/>
</dbReference>
<dbReference type="Proteomes" id="UP000295621">
    <property type="component" value="Unassembled WGS sequence"/>
</dbReference>
<name>A0A4V2XXT0_9ACTN</name>